<dbReference type="EMBL" id="LSRC01000036">
    <property type="protein sequence ID" value="KXI16832.1"/>
    <property type="molecule type" value="Genomic_DNA"/>
</dbReference>
<protein>
    <recommendedName>
        <fullName evidence="4">Endonuclease VII</fullName>
    </recommendedName>
</protein>
<feature type="transmembrane region" description="Helical" evidence="1">
    <location>
        <begin position="129"/>
        <end position="147"/>
    </location>
</feature>
<organism evidence="2 3">
    <name type="scientific">Gardnerella vaginalis</name>
    <dbReference type="NCBI Taxonomy" id="2702"/>
    <lineage>
        <taxon>Bacteria</taxon>
        <taxon>Bacillati</taxon>
        <taxon>Actinomycetota</taxon>
        <taxon>Actinomycetes</taxon>
        <taxon>Bifidobacteriales</taxon>
        <taxon>Bifidobacteriaceae</taxon>
        <taxon>Gardnerella</taxon>
    </lineage>
</organism>
<feature type="transmembrane region" description="Helical" evidence="1">
    <location>
        <begin position="241"/>
        <end position="260"/>
    </location>
</feature>
<dbReference type="AlphaFoldDB" id="A0A135Z598"/>
<gene>
    <name evidence="2" type="ORF">HMPREF3230_00879</name>
</gene>
<evidence type="ECO:0008006" key="4">
    <source>
        <dbReference type="Google" id="ProtNLM"/>
    </source>
</evidence>
<name>A0A135Z598_GARVA</name>
<feature type="transmembrane region" description="Helical" evidence="1">
    <location>
        <begin position="212"/>
        <end position="229"/>
    </location>
</feature>
<sequence length="295" mass="32845">MIMGFFKNKKFLDKQTDNSKDDSSRLTSTSLSGVSFNGYFHESSHEEKLDNNGNPIRSDKNIKKGITLNKLKVMCASMIVLSVFGTTLLSNFSGGLFAVLCEVVSWTALPWYAWALVRGYHNTHNVTFYGLRLLALALICEVPYDFVTSGKIWDMSSQNPVFALLISLVVLSGLDMAQSKLKGFIKILMSSIIVIAGALWNLIGMVGVRQRIMWGGIIIFVLAMIFELMKKREISMELTAGMFGGLSLVAPGIGVAVLHYRSVYGDGPMPTNRFRWIMYAWYPLMLLVASIIILL</sequence>
<feature type="transmembrane region" description="Helical" evidence="1">
    <location>
        <begin position="276"/>
        <end position="294"/>
    </location>
</feature>
<reference evidence="2 3" key="1">
    <citation type="submission" date="2016-02" db="EMBL/GenBank/DDBJ databases">
        <authorList>
            <person name="Wen L."/>
            <person name="He K."/>
            <person name="Yang H."/>
        </authorList>
    </citation>
    <scope>NUCLEOTIDE SEQUENCE [LARGE SCALE GENOMIC DNA]</scope>
    <source>
        <strain evidence="2 3">CMW7778B</strain>
    </source>
</reference>
<evidence type="ECO:0000313" key="2">
    <source>
        <dbReference type="EMBL" id="KXI16832.1"/>
    </source>
</evidence>
<feature type="transmembrane region" description="Helical" evidence="1">
    <location>
        <begin position="184"/>
        <end position="206"/>
    </location>
</feature>
<feature type="transmembrane region" description="Helical" evidence="1">
    <location>
        <begin position="96"/>
        <end position="117"/>
    </location>
</feature>
<keyword evidence="1" id="KW-0472">Membrane</keyword>
<evidence type="ECO:0000313" key="3">
    <source>
        <dbReference type="Proteomes" id="UP000070505"/>
    </source>
</evidence>
<feature type="transmembrane region" description="Helical" evidence="1">
    <location>
        <begin position="71"/>
        <end position="90"/>
    </location>
</feature>
<keyword evidence="1" id="KW-1133">Transmembrane helix</keyword>
<dbReference type="PATRIC" id="fig|2702.101.peg.856"/>
<keyword evidence="1" id="KW-0812">Transmembrane</keyword>
<proteinExistence type="predicted"/>
<comment type="caution">
    <text evidence="2">The sequence shown here is derived from an EMBL/GenBank/DDBJ whole genome shotgun (WGS) entry which is preliminary data.</text>
</comment>
<evidence type="ECO:0000256" key="1">
    <source>
        <dbReference type="SAM" id="Phobius"/>
    </source>
</evidence>
<dbReference type="Proteomes" id="UP000070505">
    <property type="component" value="Unassembled WGS sequence"/>
</dbReference>
<accession>A0A135Z598</accession>
<feature type="transmembrane region" description="Helical" evidence="1">
    <location>
        <begin position="159"/>
        <end position="177"/>
    </location>
</feature>